<reference evidence="2" key="1">
    <citation type="submission" date="2016-10" db="EMBL/GenBank/DDBJ databases">
        <authorList>
            <person name="Varghese N."/>
            <person name="Submissions S."/>
        </authorList>
    </citation>
    <scope>NUCLEOTIDE SEQUENCE [LARGE SCALE GENOMIC DNA]</scope>
    <source>
        <strain evidence="2">LMG 2223</strain>
    </source>
</reference>
<dbReference type="RefSeq" id="WP_084376458.1">
    <property type="nucleotide sequence ID" value="NZ_LS483433.1"/>
</dbReference>
<dbReference type="AlphaFoldDB" id="A0A1H2P5J4"/>
<dbReference type="EMBL" id="LT629802">
    <property type="protein sequence ID" value="SDV12266.1"/>
    <property type="molecule type" value="Genomic_DNA"/>
</dbReference>
<proteinExistence type="predicted"/>
<evidence type="ECO:0008006" key="3">
    <source>
        <dbReference type="Google" id="ProtNLM"/>
    </source>
</evidence>
<protein>
    <recommendedName>
        <fullName evidence="3">LysM domain-containing protein</fullName>
    </recommendedName>
</protein>
<evidence type="ECO:0000313" key="2">
    <source>
        <dbReference type="Proteomes" id="UP000198600"/>
    </source>
</evidence>
<sequence>MSPNGYDIWDVNSAAGKLVGQAHTVSARHLSHSIPRVQFNREVAYYAKRIADDVALGRKTPEQGMQAILQEQRNLLDQSLAVARKGQEAITHAVKRIPLMRLTRPVLQPDPGRLLRFVHAQHLKTLNPNARSTLTVEPPPSPLPESSRFFPREQWPASIQVHEPGFYVVPKSTTADKLEAQLFTSRNPAVIAKFKTLNPYLDQVKAGQLIVLSDPNNLRCTREEAYLMAAAEKVNTALQTLTPEEADFMARHRDEIESFLKHGSTSIGTGVAVFDSNLDSVKNTLRDIEALHQSTFLRDGHLRSPEFFVERKRLFGQLDTHLTRFTKKSIGFPDHPNLKSALGISNRSLVHRWTKAGAPDQIPGYATHMDGIAKAAKYVKYGGWLGTAIGGGASYIKIQDVCGASNTEACKKVKFTETGSFAGGVAGGAAVGLALTGSTAAAMCVALGVPTGGLATLACGVVVVGAGSFVSGTIGGALGEEMGEVVYEAGK</sequence>
<dbReference type="STRING" id="46679.SAMN05216202_5460"/>
<dbReference type="Proteomes" id="UP000198600">
    <property type="component" value="Chromosome I"/>
</dbReference>
<evidence type="ECO:0000313" key="1">
    <source>
        <dbReference type="EMBL" id="SDV12266.1"/>
    </source>
</evidence>
<accession>A0A1H2P5J4</accession>
<organism evidence="1 2">
    <name type="scientific">Pseudomonas mucidolens</name>
    <dbReference type="NCBI Taxonomy" id="46679"/>
    <lineage>
        <taxon>Bacteria</taxon>
        <taxon>Pseudomonadati</taxon>
        <taxon>Pseudomonadota</taxon>
        <taxon>Gammaproteobacteria</taxon>
        <taxon>Pseudomonadales</taxon>
        <taxon>Pseudomonadaceae</taxon>
        <taxon>Pseudomonas</taxon>
    </lineage>
</organism>
<name>A0A1H2P5J4_9PSED</name>
<gene>
    <name evidence="1" type="ORF">SAMN05216202_5460</name>
</gene>
<dbReference type="OrthoDB" id="6352550at2"/>
<keyword evidence="2" id="KW-1185">Reference proteome</keyword>